<dbReference type="PROSITE" id="PS00284">
    <property type="entry name" value="SERPIN"/>
    <property type="match status" value="1"/>
</dbReference>
<keyword evidence="2" id="KW-0732">Signal</keyword>
<comment type="similarity">
    <text evidence="1">Belongs to the serpin family.</text>
</comment>
<dbReference type="InterPro" id="IPR023795">
    <property type="entry name" value="Serpin_CS"/>
</dbReference>
<name>A0A653AEL9_9BACT</name>
<dbReference type="AlphaFoldDB" id="A0A653AEL9"/>
<reference evidence="4" key="1">
    <citation type="submission" date="2018-07" db="EMBL/GenBank/DDBJ databases">
        <authorList>
            <consortium name="Genoscope - CEA"/>
            <person name="William W."/>
        </authorList>
    </citation>
    <scope>NUCLEOTIDE SEQUENCE</scope>
    <source>
        <strain evidence="4">IK1</strain>
    </source>
</reference>
<dbReference type="InterPro" id="IPR000215">
    <property type="entry name" value="Serpin_fam"/>
</dbReference>
<proteinExistence type="inferred from homology"/>
<evidence type="ECO:0000256" key="1">
    <source>
        <dbReference type="RuleBase" id="RU000411"/>
    </source>
</evidence>
<dbReference type="PROSITE" id="PS51257">
    <property type="entry name" value="PROKAR_LIPOPROTEIN"/>
    <property type="match status" value="1"/>
</dbReference>
<dbReference type="Gene3D" id="2.30.39.10">
    <property type="entry name" value="Alpha-1-antitrypsin, domain 1"/>
    <property type="match status" value="1"/>
</dbReference>
<sequence>MKKLISILLLIGLLMSCKSTDEPTQNKEFKPIQLTVAQKARVSQDNDFAFDFLNNTIAAVDNSNVFVSPMSLSIALGMLRNGAQGETKTEIETALKMSGLSDEVINSYYKIMQTSLPQMDSKTDLSIANSIWYKEGFSVKPDFLKVNTDYFNAYIKALDFSNQQLSLDTINGWCARKTNNLIPKVLNEIDPDARMFLMNAVYFKGMWVKQFNPESTIDYTFANEKNQQNTVRMMVKEDTVSYGKNDLAQFVDLPYGNGAFSMTVILPEYGKTTSDVLQSLNSESFNAMINSMEERKVKLFLPRFKTKNTYILNDALKSMGIKKAFNINAELDRISELKPLFVSFVQQDTYVEVTEEGTKAAAITTIGIYTSSLPVEEIPYFVVNKPFIFLIREKSTGIILFIGKIGNVEKF</sequence>
<gene>
    <name evidence="4" type="ORF">TRIP_D390035</name>
</gene>
<dbReference type="GO" id="GO:0004867">
    <property type="term" value="F:serine-type endopeptidase inhibitor activity"/>
    <property type="evidence" value="ECO:0007669"/>
    <property type="project" value="InterPro"/>
</dbReference>
<dbReference type="GO" id="GO:0005615">
    <property type="term" value="C:extracellular space"/>
    <property type="evidence" value="ECO:0007669"/>
    <property type="project" value="InterPro"/>
</dbReference>
<evidence type="ECO:0000256" key="2">
    <source>
        <dbReference type="SAM" id="SignalP"/>
    </source>
</evidence>
<dbReference type="SUPFAM" id="SSF56574">
    <property type="entry name" value="Serpins"/>
    <property type="match status" value="1"/>
</dbReference>
<dbReference type="InterPro" id="IPR042178">
    <property type="entry name" value="Serpin_sf_1"/>
</dbReference>
<dbReference type="SMART" id="SM00093">
    <property type="entry name" value="SERPIN"/>
    <property type="match status" value="1"/>
</dbReference>
<dbReference type="PANTHER" id="PTHR11461:SF211">
    <property type="entry name" value="GH10112P-RELATED"/>
    <property type="match status" value="1"/>
</dbReference>
<feature type="signal peptide" evidence="2">
    <location>
        <begin position="1"/>
        <end position="21"/>
    </location>
</feature>
<dbReference type="PANTHER" id="PTHR11461">
    <property type="entry name" value="SERINE PROTEASE INHIBITOR, SERPIN"/>
    <property type="match status" value="1"/>
</dbReference>
<dbReference type="InterPro" id="IPR042185">
    <property type="entry name" value="Serpin_sf_2"/>
</dbReference>
<dbReference type="EMBL" id="UPXZ01000033">
    <property type="protein sequence ID" value="VBB46370.1"/>
    <property type="molecule type" value="Genomic_DNA"/>
</dbReference>
<dbReference type="Gene3D" id="3.30.497.10">
    <property type="entry name" value="Antithrombin, subunit I, domain 2"/>
    <property type="match status" value="1"/>
</dbReference>
<feature type="domain" description="Serpin" evidence="3">
    <location>
        <begin position="50"/>
        <end position="408"/>
    </location>
</feature>
<dbReference type="InterPro" id="IPR036186">
    <property type="entry name" value="Serpin_sf"/>
</dbReference>
<feature type="chain" id="PRO_5024860132" evidence="2">
    <location>
        <begin position="22"/>
        <end position="411"/>
    </location>
</feature>
<dbReference type="Pfam" id="PF00079">
    <property type="entry name" value="Serpin"/>
    <property type="match status" value="1"/>
</dbReference>
<evidence type="ECO:0000313" key="4">
    <source>
        <dbReference type="EMBL" id="VBB46370.1"/>
    </source>
</evidence>
<accession>A0A653AEL9</accession>
<evidence type="ECO:0000259" key="3">
    <source>
        <dbReference type="SMART" id="SM00093"/>
    </source>
</evidence>
<dbReference type="InterPro" id="IPR023796">
    <property type="entry name" value="Serpin_dom"/>
</dbReference>
<dbReference type="CDD" id="cd19588">
    <property type="entry name" value="serpin_miropin-like"/>
    <property type="match status" value="1"/>
</dbReference>
<organism evidence="4">
    <name type="scientific">uncultured Paludibacter sp</name>
    <dbReference type="NCBI Taxonomy" id="497635"/>
    <lineage>
        <taxon>Bacteria</taxon>
        <taxon>Pseudomonadati</taxon>
        <taxon>Bacteroidota</taxon>
        <taxon>Bacteroidia</taxon>
        <taxon>Bacteroidales</taxon>
        <taxon>Paludibacteraceae</taxon>
        <taxon>Paludibacter</taxon>
        <taxon>environmental samples</taxon>
    </lineage>
</organism>
<protein>
    <submittedName>
        <fullName evidence="4">Proteinase inhibitor I4 serpin</fullName>
    </submittedName>
</protein>